<accession>A0A238KZ26</accession>
<dbReference type="Proteomes" id="UP000207598">
    <property type="component" value="Unassembled WGS sequence"/>
</dbReference>
<dbReference type="GO" id="GO:0005525">
    <property type="term" value="F:GTP binding"/>
    <property type="evidence" value="ECO:0007669"/>
    <property type="project" value="InterPro"/>
</dbReference>
<name>A0A238KZ26_9RHOB</name>
<dbReference type="InterPro" id="IPR004435">
    <property type="entry name" value="MobB_dom"/>
</dbReference>
<organism evidence="2 3">
    <name type="scientific">Maliponia aquimaris</name>
    <dbReference type="NCBI Taxonomy" id="1673631"/>
    <lineage>
        <taxon>Bacteria</taxon>
        <taxon>Pseudomonadati</taxon>
        <taxon>Pseudomonadota</taxon>
        <taxon>Alphaproteobacteria</taxon>
        <taxon>Rhodobacterales</taxon>
        <taxon>Paracoccaceae</taxon>
        <taxon>Maliponia</taxon>
    </lineage>
</organism>
<gene>
    <name evidence="2" type="primary">mobB_2</name>
    <name evidence="2" type="ORF">MAA8898_03854</name>
</gene>
<dbReference type="OrthoDB" id="9804758at2"/>
<reference evidence="2 3" key="1">
    <citation type="submission" date="2017-05" db="EMBL/GenBank/DDBJ databases">
        <authorList>
            <person name="Song R."/>
            <person name="Chenine A.L."/>
            <person name="Ruprecht R.M."/>
        </authorList>
    </citation>
    <scope>NUCLEOTIDE SEQUENCE [LARGE SCALE GENOMIC DNA]</scope>
    <source>
        <strain evidence="2 3">CECT 8898</strain>
    </source>
</reference>
<dbReference type="InterPro" id="IPR027417">
    <property type="entry name" value="P-loop_NTPase"/>
</dbReference>
<evidence type="ECO:0000313" key="3">
    <source>
        <dbReference type="Proteomes" id="UP000207598"/>
    </source>
</evidence>
<dbReference type="AlphaFoldDB" id="A0A238KZ26"/>
<feature type="domain" description="Molybdopterin-guanine dinucleotide biosynthesis protein B (MobB)" evidence="1">
    <location>
        <begin position="3"/>
        <end position="134"/>
    </location>
</feature>
<dbReference type="PANTHER" id="PTHR40072">
    <property type="entry name" value="MOLYBDOPTERIN-GUANINE DINUCLEOTIDE BIOSYNTHESIS ADAPTER PROTEIN-RELATED"/>
    <property type="match status" value="1"/>
</dbReference>
<proteinExistence type="predicted"/>
<sequence>MRIFGVIGWKNSGKTGLMVRLISEITSRGFSVSSVKHAHHRFSLTRLDEEGHDLLPPGAQEAIFSSAERWSHLTAAPVAQDPKLSDLLPKLGPVDLVLVEGYKLEGHPKIEAFRPETGNDLIARTDPRVLAVATTGQPAGLTCPVFHLDDTRAIADFILEHVGLEHAATSA</sequence>
<dbReference type="EMBL" id="FXYF01000012">
    <property type="protein sequence ID" value="SMX48084.1"/>
    <property type="molecule type" value="Genomic_DNA"/>
</dbReference>
<dbReference type="Gene3D" id="3.40.50.300">
    <property type="entry name" value="P-loop containing nucleotide triphosphate hydrolases"/>
    <property type="match status" value="1"/>
</dbReference>
<dbReference type="CDD" id="cd03116">
    <property type="entry name" value="MobB"/>
    <property type="match status" value="1"/>
</dbReference>
<dbReference type="NCBIfam" id="TIGR00176">
    <property type="entry name" value="mobB"/>
    <property type="match status" value="1"/>
</dbReference>
<dbReference type="Pfam" id="PF03205">
    <property type="entry name" value="MobB"/>
    <property type="match status" value="1"/>
</dbReference>
<dbReference type="SUPFAM" id="SSF52540">
    <property type="entry name" value="P-loop containing nucleoside triphosphate hydrolases"/>
    <property type="match status" value="1"/>
</dbReference>
<dbReference type="GO" id="GO:0006777">
    <property type="term" value="P:Mo-molybdopterin cofactor biosynthetic process"/>
    <property type="evidence" value="ECO:0007669"/>
    <property type="project" value="InterPro"/>
</dbReference>
<dbReference type="PANTHER" id="PTHR40072:SF1">
    <property type="entry name" value="MOLYBDOPTERIN-GUANINE DINUCLEOTIDE BIOSYNTHESIS ADAPTER PROTEIN"/>
    <property type="match status" value="1"/>
</dbReference>
<evidence type="ECO:0000313" key="2">
    <source>
        <dbReference type="EMBL" id="SMX48084.1"/>
    </source>
</evidence>
<dbReference type="InterPro" id="IPR052539">
    <property type="entry name" value="MGD_biosynthesis_adapter"/>
</dbReference>
<keyword evidence="3" id="KW-1185">Reference proteome</keyword>
<protein>
    <submittedName>
        <fullName evidence="2">Molybdopterin-guanine dinucleotide biosynthesis adapter protein</fullName>
    </submittedName>
</protein>
<evidence type="ECO:0000259" key="1">
    <source>
        <dbReference type="Pfam" id="PF03205"/>
    </source>
</evidence>
<dbReference type="RefSeq" id="WP_094022622.1">
    <property type="nucleotide sequence ID" value="NZ_FXYF01000012.1"/>
</dbReference>